<accession>A0A2V1K1T4</accession>
<comment type="caution">
    <text evidence="3">The sequence shown here is derived from an EMBL/GenBank/DDBJ whole genome shotgun (WGS) entry which is preliminary data.</text>
</comment>
<dbReference type="AlphaFoldDB" id="A0A2V1K1T4"/>
<evidence type="ECO:0000313" key="4">
    <source>
        <dbReference type="Proteomes" id="UP000245212"/>
    </source>
</evidence>
<evidence type="ECO:0000259" key="2">
    <source>
        <dbReference type="Pfam" id="PF01337"/>
    </source>
</evidence>
<sequence>MSAWSMTWLNCAAGCARGCMKTVILDGVIHRTPADVYDHLAKVFDFGPYFGRNPDALYDFLVPLAPEEMPVRLIWRNSGMFRQRFGEVFAQLQQVFDHVRRYYKCDDDCFTWNAES</sequence>
<protein>
    <submittedName>
        <fullName evidence="3">Ribonuclease inhibitor</fullName>
    </submittedName>
</protein>
<comment type="similarity">
    <text evidence="1">Belongs to the barstar family.</text>
</comment>
<dbReference type="Proteomes" id="UP000245212">
    <property type="component" value="Unassembled WGS sequence"/>
</dbReference>
<dbReference type="InterPro" id="IPR035905">
    <property type="entry name" value="Barstar-like_sf"/>
</dbReference>
<proteinExistence type="inferred from homology"/>
<feature type="domain" description="Barstar (barnase inhibitor)" evidence="2">
    <location>
        <begin position="20"/>
        <end position="111"/>
    </location>
</feature>
<dbReference type="EMBL" id="QETA01000001">
    <property type="protein sequence ID" value="PWF25224.1"/>
    <property type="molecule type" value="Genomic_DNA"/>
</dbReference>
<dbReference type="Gene3D" id="3.30.370.10">
    <property type="entry name" value="Barstar-like"/>
    <property type="match status" value="1"/>
</dbReference>
<dbReference type="Pfam" id="PF01337">
    <property type="entry name" value="Barstar"/>
    <property type="match status" value="1"/>
</dbReference>
<evidence type="ECO:0000313" key="3">
    <source>
        <dbReference type="EMBL" id="PWF25224.1"/>
    </source>
</evidence>
<dbReference type="SUPFAM" id="SSF52038">
    <property type="entry name" value="Barstar-related"/>
    <property type="match status" value="1"/>
</dbReference>
<name>A0A2V1K1T4_9BURK</name>
<organism evidence="3 4">
    <name type="scientific">Corticimicrobacter populi</name>
    <dbReference type="NCBI Taxonomy" id="2175229"/>
    <lineage>
        <taxon>Bacteria</taxon>
        <taxon>Pseudomonadati</taxon>
        <taxon>Pseudomonadota</taxon>
        <taxon>Betaproteobacteria</taxon>
        <taxon>Burkholderiales</taxon>
        <taxon>Alcaligenaceae</taxon>
        <taxon>Corticimicrobacter</taxon>
    </lineage>
</organism>
<evidence type="ECO:0000256" key="1">
    <source>
        <dbReference type="ARBA" id="ARBA00006845"/>
    </source>
</evidence>
<gene>
    <name evidence="3" type="ORF">DD235_03475</name>
</gene>
<keyword evidence="4" id="KW-1185">Reference proteome</keyword>
<dbReference type="InterPro" id="IPR000468">
    <property type="entry name" value="Barstar"/>
</dbReference>
<reference evidence="4" key="1">
    <citation type="submission" date="2018-05" db="EMBL/GenBank/DDBJ databases">
        <authorList>
            <person name="Li Y."/>
        </authorList>
    </citation>
    <scope>NUCLEOTIDE SEQUENCE [LARGE SCALE GENOMIC DNA]</scope>
    <source>
        <strain evidence="4">3d-2-2</strain>
    </source>
</reference>